<dbReference type="Proteomes" id="UP001358586">
    <property type="component" value="Chromosome 11"/>
</dbReference>
<keyword evidence="2" id="KW-1185">Reference proteome</keyword>
<dbReference type="Pfam" id="PF03140">
    <property type="entry name" value="DUF247"/>
    <property type="match status" value="1"/>
</dbReference>
<proteinExistence type="predicted"/>
<evidence type="ECO:0000313" key="2">
    <source>
        <dbReference type="Proteomes" id="UP001358586"/>
    </source>
</evidence>
<dbReference type="EMBL" id="JARKNE010000011">
    <property type="protein sequence ID" value="KAK5787168.1"/>
    <property type="molecule type" value="Genomic_DNA"/>
</dbReference>
<sequence length="85" mass="9655">MCPDFDNDFTLTSYMCFLDLVIDEAEDVKEMRGTGILYNGLGSEEEVAKLFNKMNTDLVPSPIIYSVVKRKIHNHCKTTFGICEV</sequence>
<reference evidence="1 2" key="1">
    <citation type="submission" date="2023-03" db="EMBL/GenBank/DDBJ databases">
        <title>WGS of Gossypium arboreum.</title>
        <authorList>
            <person name="Yu D."/>
        </authorList>
    </citation>
    <scope>NUCLEOTIDE SEQUENCE [LARGE SCALE GENOMIC DNA]</scope>
    <source>
        <tissue evidence="1">Leaf</tissue>
    </source>
</reference>
<evidence type="ECO:0000313" key="1">
    <source>
        <dbReference type="EMBL" id="KAK5787168.1"/>
    </source>
</evidence>
<gene>
    <name evidence="1" type="ORF">PVK06_041821</name>
</gene>
<dbReference type="PANTHER" id="PTHR31170">
    <property type="entry name" value="BNAC04G53230D PROTEIN"/>
    <property type="match status" value="1"/>
</dbReference>
<protein>
    <submittedName>
        <fullName evidence="1">Uncharacterized protein</fullName>
    </submittedName>
</protein>
<dbReference type="PANTHER" id="PTHR31170:SF25">
    <property type="entry name" value="BNAA09G04570D PROTEIN"/>
    <property type="match status" value="1"/>
</dbReference>
<comment type="caution">
    <text evidence="1">The sequence shown here is derived from an EMBL/GenBank/DDBJ whole genome shotgun (WGS) entry which is preliminary data.</text>
</comment>
<dbReference type="InterPro" id="IPR004158">
    <property type="entry name" value="DUF247_pln"/>
</dbReference>
<organism evidence="1 2">
    <name type="scientific">Gossypium arboreum</name>
    <name type="common">Tree cotton</name>
    <name type="synonym">Gossypium nanking</name>
    <dbReference type="NCBI Taxonomy" id="29729"/>
    <lineage>
        <taxon>Eukaryota</taxon>
        <taxon>Viridiplantae</taxon>
        <taxon>Streptophyta</taxon>
        <taxon>Embryophyta</taxon>
        <taxon>Tracheophyta</taxon>
        <taxon>Spermatophyta</taxon>
        <taxon>Magnoliopsida</taxon>
        <taxon>eudicotyledons</taxon>
        <taxon>Gunneridae</taxon>
        <taxon>Pentapetalae</taxon>
        <taxon>rosids</taxon>
        <taxon>malvids</taxon>
        <taxon>Malvales</taxon>
        <taxon>Malvaceae</taxon>
        <taxon>Malvoideae</taxon>
        <taxon>Gossypium</taxon>
    </lineage>
</organism>
<accession>A0ABR0NA62</accession>
<name>A0ABR0NA62_GOSAR</name>